<name>I7MHI3_TETTS</name>
<feature type="compositionally biased region" description="Low complexity" evidence="1">
    <location>
        <begin position="196"/>
        <end position="207"/>
    </location>
</feature>
<dbReference type="Gene3D" id="1.25.40.10">
    <property type="entry name" value="Tetratricopeptide repeat domain"/>
    <property type="match status" value="1"/>
</dbReference>
<protein>
    <submittedName>
        <fullName evidence="2">Uncharacterized protein</fullName>
    </submittedName>
</protein>
<dbReference type="GeneID" id="7843428"/>
<dbReference type="OrthoDB" id="290040at2759"/>
<dbReference type="SUPFAM" id="SSF48452">
    <property type="entry name" value="TPR-like"/>
    <property type="match status" value="1"/>
</dbReference>
<gene>
    <name evidence="2" type="ORF">TTHERM_00494600</name>
</gene>
<dbReference type="InterPro" id="IPR011990">
    <property type="entry name" value="TPR-like_helical_dom_sf"/>
</dbReference>
<feature type="region of interest" description="Disordered" evidence="1">
    <location>
        <begin position="155"/>
        <end position="176"/>
    </location>
</feature>
<dbReference type="InParanoid" id="I7MHI3"/>
<organism evidence="2 3">
    <name type="scientific">Tetrahymena thermophila (strain SB210)</name>
    <dbReference type="NCBI Taxonomy" id="312017"/>
    <lineage>
        <taxon>Eukaryota</taxon>
        <taxon>Sar</taxon>
        <taxon>Alveolata</taxon>
        <taxon>Ciliophora</taxon>
        <taxon>Intramacronucleata</taxon>
        <taxon>Oligohymenophorea</taxon>
        <taxon>Hymenostomatida</taxon>
        <taxon>Tetrahymenina</taxon>
        <taxon>Tetrahymenidae</taxon>
        <taxon>Tetrahymena</taxon>
    </lineage>
</organism>
<feature type="region of interest" description="Disordered" evidence="1">
    <location>
        <begin position="196"/>
        <end position="221"/>
    </location>
</feature>
<proteinExistence type="predicted"/>
<feature type="compositionally biased region" description="Basic and acidic residues" evidence="1">
    <location>
        <begin position="208"/>
        <end position="221"/>
    </location>
</feature>
<dbReference type="KEGG" id="tet:TTHERM_00494600"/>
<feature type="compositionally biased region" description="Polar residues" evidence="1">
    <location>
        <begin position="160"/>
        <end position="176"/>
    </location>
</feature>
<dbReference type="Proteomes" id="UP000009168">
    <property type="component" value="Unassembled WGS sequence"/>
</dbReference>
<reference evidence="3" key="1">
    <citation type="journal article" date="2006" name="PLoS Biol.">
        <title>Macronuclear genome sequence of the ciliate Tetrahymena thermophila, a model eukaryote.</title>
        <authorList>
            <person name="Eisen J.A."/>
            <person name="Coyne R.S."/>
            <person name="Wu M."/>
            <person name="Wu D."/>
            <person name="Thiagarajan M."/>
            <person name="Wortman J.R."/>
            <person name="Badger J.H."/>
            <person name="Ren Q."/>
            <person name="Amedeo P."/>
            <person name="Jones K.M."/>
            <person name="Tallon L.J."/>
            <person name="Delcher A.L."/>
            <person name="Salzberg S.L."/>
            <person name="Silva J.C."/>
            <person name="Haas B.J."/>
            <person name="Majoros W.H."/>
            <person name="Farzad M."/>
            <person name="Carlton J.M."/>
            <person name="Smith R.K. Jr."/>
            <person name="Garg J."/>
            <person name="Pearlman R.E."/>
            <person name="Karrer K.M."/>
            <person name="Sun L."/>
            <person name="Manning G."/>
            <person name="Elde N.C."/>
            <person name="Turkewitz A.P."/>
            <person name="Asai D.J."/>
            <person name="Wilkes D.E."/>
            <person name="Wang Y."/>
            <person name="Cai H."/>
            <person name="Collins K."/>
            <person name="Stewart B.A."/>
            <person name="Lee S.R."/>
            <person name="Wilamowska K."/>
            <person name="Weinberg Z."/>
            <person name="Ruzzo W.L."/>
            <person name="Wloga D."/>
            <person name="Gaertig J."/>
            <person name="Frankel J."/>
            <person name="Tsao C.-C."/>
            <person name="Gorovsky M.A."/>
            <person name="Keeling P.J."/>
            <person name="Waller R.F."/>
            <person name="Patron N.J."/>
            <person name="Cherry J.M."/>
            <person name="Stover N.A."/>
            <person name="Krieger C.J."/>
            <person name="del Toro C."/>
            <person name="Ryder H.F."/>
            <person name="Williamson S.C."/>
            <person name="Barbeau R.A."/>
            <person name="Hamilton E.P."/>
            <person name="Orias E."/>
        </authorList>
    </citation>
    <scope>NUCLEOTIDE SEQUENCE [LARGE SCALE GENOMIC DNA]</scope>
    <source>
        <strain evidence="3">SB210</strain>
    </source>
</reference>
<evidence type="ECO:0000256" key="1">
    <source>
        <dbReference type="SAM" id="MobiDB-lite"/>
    </source>
</evidence>
<sequence length="837" mass="99025">MLRNQDNKTSQNFKQVPYNQLFNMNPDNKDKNYPIKSATFFKNMFVKQNQGIEHIYKSEKQDEMQKNDKFSMSQDQNFQHNKVSKINTNEQTNYLSQFHTSHSSLALLARTKEDIQTIYQGFKQKTQTSSDENRFFFPSRNKMFNETKSIIERGKEKQDINSGFQISSNNQSKDQNVNVNQQNSTLKKSSILIRTQQQNNRSQNLRQVKQDNSEDKETELKTEISNQKIDTYQIKQKFKEAREKKIYSKSQNKLNPVNEFNQITTPYDSFFITPQSNKLIELKNYKTNQSFAKNHSFKDTVQSQSTSISQKRSFNFSHFERFPKLDQNIFDSEIPSILENDKHINHSRSSSQIRKNTRIQRQIEDPSFLFPLKEHSNNNSFQKIFKGLKPIKQVNKQLDNENSLIEHDFVLSMNNELSPKENNTSFNNQENGKSITDQANDFIQKFKKLNPLLTIQEEKLKKLQILKQKEIQLQQFIQKRNFVEAINIMKEFLVQASQEKNLENFVDTIAYLGQLNYFNHDLDNALYSFIQLKNLSEIVGSPQIKMRSLILLGQLFQDEQDYNQALQLYRRAIHYCWYLNDQDTEIDLYDKLGFIYFMKGDIQKAKYFHERSISHQLENPKSENMQQSIYTVSQLFSKNQNFIPNLNQMVLAKLGLLTDQQDQLRFSTKLSAHHQIVILKEDKEINSANHDPSQINPDDKLKQKVIPEGMENVKEYQIIQKILDQKNSFQPIVLKNIQYKDPHSQKIVDKSLLKLTIEEKVQKVKMDIYDDKRLQKKLKEAQVSAMINRQTCNQKFFFNHCTPNRNLLGFKYTFKPNSLKFKKYFQKMENMIINQVY</sequence>
<keyword evidence="3" id="KW-1185">Reference proteome</keyword>
<accession>I7MHI3</accession>
<dbReference type="EMBL" id="GG662512">
    <property type="protein sequence ID" value="EAS02999.2"/>
    <property type="molecule type" value="Genomic_DNA"/>
</dbReference>
<dbReference type="RefSeq" id="XP_001023244.2">
    <property type="nucleotide sequence ID" value="XM_001023244.2"/>
</dbReference>
<evidence type="ECO:0000313" key="3">
    <source>
        <dbReference type="Proteomes" id="UP000009168"/>
    </source>
</evidence>
<evidence type="ECO:0000313" key="2">
    <source>
        <dbReference type="EMBL" id="EAS02999.2"/>
    </source>
</evidence>
<dbReference type="eggNOG" id="ENOG502STCT">
    <property type="taxonomic scope" value="Eukaryota"/>
</dbReference>
<dbReference type="AlphaFoldDB" id="I7MHI3"/>